<feature type="transmembrane region" description="Helical" evidence="1">
    <location>
        <begin position="12"/>
        <end position="30"/>
    </location>
</feature>
<accession>A0A8J8CJF7</accession>
<feature type="transmembrane region" description="Helical" evidence="1">
    <location>
        <begin position="168"/>
        <end position="191"/>
    </location>
</feature>
<feature type="transmembrane region" description="Helical" evidence="1">
    <location>
        <begin position="211"/>
        <end position="230"/>
    </location>
</feature>
<evidence type="ECO:0000256" key="1">
    <source>
        <dbReference type="SAM" id="Phobius"/>
    </source>
</evidence>
<organism evidence="2 3">
    <name type="scientific">Myxacorys almedinensis A</name>
    <dbReference type="NCBI Taxonomy" id="2690445"/>
    <lineage>
        <taxon>Bacteria</taxon>
        <taxon>Bacillati</taxon>
        <taxon>Cyanobacteriota</taxon>
        <taxon>Cyanophyceae</taxon>
        <taxon>Leptolyngbyales</taxon>
        <taxon>Leptolyngbyaceae</taxon>
        <taxon>Myxacorys</taxon>
        <taxon>Myxacorys almedinensis</taxon>
    </lineage>
</organism>
<keyword evidence="1" id="KW-1133">Transmembrane helix</keyword>
<reference evidence="2" key="1">
    <citation type="submission" date="2019-12" db="EMBL/GenBank/DDBJ databases">
        <title>High-Quality draft genome sequences of three cyanobacteria isolated from the limestone walls of the Old Cathedral of Coimbra.</title>
        <authorList>
            <person name="Tiago I."/>
            <person name="Soares F."/>
            <person name="Portugal A."/>
        </authorList>
    </citation>
    <scope>NUCLEOTIDE SEQUENCE</scope>
    <source>
        <strain evidence="2">A</strain>
    </source>
</reference>
<keyword evidence="3" id="KW-1185">Reference proteome</keyword>
<comment type="caution">
    <text evidence="2">The sequence shown here is derived from an EMBL/GenBank/DDBJ whole genome shotgun (WGS) entry which is preliminary data.</text>
</comment>
<proteinExistence type="predicted"/>
<evidence type="ECO:0000313" key="2">
    <source>
        <dbReference type="EMBL" id="NDJ18619.1"/>
    </source>
</evidence>
<dbReference type="AlphaFoldDB" id="A0A8J8CJF7"/>
<protein>
    <submittedName>
        <fullName evidence="2">Uncharacterized protein</fullName>
    </submittedName>
</protein>
<sequence length="561" mass="63031">MSERCKASVQVGVWLALNLGVALYYGSLGLRRAFRTEYVVQDDAREYVFWMQQFVDPAVLPHDLIADYFKSITPLGYAAIYHLVAMFAIEPLVLSKILPILLGAIATLYGFGICLRLFPVPVAGFVAMVLLNQSLWFRDDLSSATPRAFVYPLFLAFLYYLVRNQRLGVIVTVVLQALIYPPLVLIAIALLFLRLWEWQRWRRPRFQPQHLLVFGWAASLGGLALLPYAVSSAEFSPIVTAAEAWTMPELHPGGRHPYFDGNRWQFWLTGQHSGILPPLLPPLIWAGVALPFMVRSQRFPLAVRLRREAGVLTQTALVSLGLFFAAHAVLLKLFFPTRYTTHTWRMVLAIAAGIVLTIGLDALLVACETLATSHRWISVGWRVAIAGALGALLMLFPAMSREFPATNYRASGEAALYEFLQQQPLDSLIATLSDEANNIPTFAKRSVLVGKEYALPFHLGFYRQIRQRTLELIEAQYSPDLAPMRQVIRKYGVDFWLLDRGAFVPEYLQHKSWLQSFQPAFDHATLSLQQGKIPGLTTQIKACSAFESESVIVLRASCLDS</sequence>
<feature type="transmembrane region" description="Helical" evidence="1">
    <location>
        <begin position="379"/>
        <end position="399"/>
    </location>
</feature>
<keyword evidence="1" id="KW-0812">Transmembrane</keyword>
<feature type="transmembrane region" description="Helical" evidence="1">
    <location>
        <begin position="75"/>
        <end position="94"/>
    </location>
</feature>
<dbReference type="EMBL" id="WVIE01000018">
    <property type="protein sequence ID" value="NDJ18619.1"/>
    <property type="molecule type" value="Genomic_DNA"/>
</dbReference>
<feature type="transmembrane region" description="Helical" evidence="1">
    <location>
        <begin position="347"/>
        <end position="367"/>
    </location>
</feature>
<feature type="transmembrane region" description="Helical" evidence="1">
    <location>
        <begin position="100"/>
        <end position="132"/>
    </location>
</feature>
<name>A0A8J8CJF7_9CYAN</name>
<feature type="transmembrane region" description="Helical" evidence="1">
    <location>
        <begin position="144"/>
        <end position="162"/>
    </location>
</feature>
<gene>
    <name evidence="2" type="ORF">GS601_15215</name>
</gene>
<evidence type="ECO:0000313" key="3">
    <source>
        <dbReference type="Proteomes" id="UP000646053"/>
    </source>
</evidence>
<dbReference type="Proteomes" id="UP000646053">
    <property type="component" value="Unassembled WGS sequence"/>
</dbReference>
<feature type="transmembrane region" description="Helical" evidence="1">
    <location>
        <begin position="315"/>
        <end position="335"/>
    </location>
</feature>
<feature type="transmembrane region" description="Helical" evidence="1">
    <location>
        <begin position="275"/>
        <end position="294"/>
    </location>
</feature>
<keyword evidence="1" id="KW-0472">Membrane</keyword>